<accession>A0A016TSX2</accession>
<evidence type="ECO:0000313" key="8">
    <source>
        <dbReference type="Proteomes" id="UP000024635"/>
    </source>
</evidence>
<dbReference type="GO" id="GO:0005886">
    <property type="term" value="C:plasma membrane"/>
    <property type="evidence" value="ECO:0007669"/>
    <property type="project" value="TreeGrafter"/>
</dbReference>
<dbReference type="Proteomes" id="UP000024635">
    <property type="component" value="Unassembled WGS sequence"/>
</dbReference>
<name>A0A016TSX2_9BILA</name>
<evidence type="ECO:0000256" key="4">
    <source>
        <dbReference type="ARBA" id="ARBA00022989"/>
    </source>
</evidence>
<dbReference type="EMBL" id="JARK01001415">
    <property type="protein sequence ID" value="EYC05861.1"/>
    <property type="molecule type" value="Genomic_DNA"/>
</dbReference>
<keyword evidence="8" id="KW-1185">Reference proteome</keyword>
<dbReference type="Pfam" id="PF00230">
    <property type="entry name" value="MIP"/>
    <property type="match status" value="1"/>
</dbReference>
<dbReference type="PANTHER" id="PTHR19139">
    <property type="entry name" value="AQUAPORIN TRANSPORTER"/>
    <property type="match status" value="1"/>
</dbReference>
<keyword evidence="5 6" id="KW-0472">Membrane</keyword>
<sequence length="69" mass="7547">MTWVNNKIIGINFRGGISGASMNPGRSFGPNIVASIFMKDELADGFWSLHWIYYLGPAIGALIAVGLYR</sequence>
<protein>
    <recommendedName>
        <fullName evidence="9">Major intrinsic protein</fullName>
    </recommendedName>
</protein>
<proteinExistence type="inferred from homology"/>
<gene>
    <name evidence="7" type="primary">Acey_s0079.g1226</name>
    <name evidence="7" type="ORF">Y032_0079g1226</name>
</gene>
<reference evidence="8" key="1">
    <citation type="journal article" date="2015" name="Nat. Genet.">
        <title>The genome and transcriptome of the zoonotic hookworm Ancylostoma ceylanicum identify infection-specific gene families.</title>
        <authorList>
            <person name="Schwarz E.M."/>
            <person name="Hu Y."/>
            <person name="Antoshechkin I."/>
            <person name="Miller M.M."/>
            <person name="Sternberg P.W."/>
            <person name="Aroian R.V."/>
        </authorList>
    </citation>
    <scope>NUCLEOTIDE SEQUENCE</scope>
    <source>
        <strain evidence="8">HY135</strain>
    </source>
</reference>
<dbReference type="GO" id="GO:0015250">
    <property type="term" value="F:water channel activity"/>
    <property type="evidence" value="ECO:0007669"/>
    <property type="project" value="TreeGrafter"/>
</dbReference>
<evidence type="ECO:0000256" key="1">
    <source>
        <dbReference type="ARBA" id="ARBA00004141"/>
    </source>
</evidence>
<evidence type="ECO:0008006" key="9">
    <source>
        <dbReference type="Google" id="ProtNLM"/>
    </source>
</evidence>
<comment type="caution">
    <text evidence="7">The sequence shown here is derived from an EMBL/GenBank/DDBJ whole genome shotgun (WGS) entry which is preliminary data.</text>
</comment>
<dbReference type="SUPFAM" id="SSF81338">
    <property type="entry name" value="Aquaporin-like"/>
    <property type="match status" value="1"/>
</dbReference>
<dbReference type="OrthoDB" id="3222at2759"/>
<dbReference type="InterPro" id="IPR023271">
    <property type="entry name" value="Aquaporin-like"/>
</dbReference>
<evidence type="ECO:0000256" key="2">
    <source>
        <dbReference type="ARBA" id="ARBA00006175"/>
    </source>
</evidence>
<evidence type="ECO:0000256" key="5">
    <source>
        <dbReference type="ARBA" id="ARBA00023136"/>
    </source>
</evidence>
<keyword evidence="3 6" id="KW-0812">Transmembrane</keyword>
<dbReference type="AlphaFoldDB" id="A0A016TSX2"/>
<keyword evidence="4 6" id="KW-1133">Transmembrane helix</keyword>
<comment type="subcellular location">
    <subcellularLocation>
        <location evidence="1">Membrane</location>
        <topology evidence="1">Multi-pass membrane protein</topology>
    </subcellularLocation>
</comment>
<feature type="transmembrane region" description="Helical" evidence="6">
    <location>
        <begin position="51"/>
        <end position="68"/>
    </location>
</feature>
<evidence type="ECO:0000313" key="7">
    <source>
        <dbReference type="EMBL" id="EYC05861.1"/>
    </source>
</evidence>
<comment type="similarity">
    <text evidence="2">Belongs to the MIP/aquaporin (TC 1.A.8) family.</text>
</comment>
<dbReference type="STRING" id="53326.A0A016TSX2"/>
<evidence type="ECO:0000256" key="3">
    <source>
        <dbReference type="ARBA" id="ARBA00022692"/>
    </source>
</evidence>
<organism evidence="7 8">
    <name type="scientific">Ancylostoma ceylanicum</name>
    <dbReference type="NCBI Taxonomy" id="53326"/>
    <lineage>
        <taxon>Eukaryota</taxon>
        <taxon>Metazoa</taxon>
        <taxon>Ecdysozoa</taxon>
        <taxon>Nematoda</taxon>
        <taxon>Chromadorea</taxon>
        <taxon>Rhabditida</taxon>
        <taxon>Rhabditina</taxon>
        <taxon>Rhabditomorpha</taxon>
        <taxon>Strongyloidea</taxon>
        <taxon>Ancylostomatidae</taxon>
        <taxon>Ancylostomatinae</taxon>
        <taxon>Ancylostoma</taxon>
    </lineage>
</organism>
<dbReference type="PANTHER" id="PTHR19139:SF199">
    <property type="entry name" value="MIP17260P"/>
    <property type="match status" value="1"/>
</dbReference>
<dbReference type="Gene3D" id="1.20.1080.10">
    <property type="entry name" value="Glycerol uptake facilitator protein"/>
    <property type="match status" value="1"/>
</dbReference>
<dbReference type="InterPro" id="IPR034294">
    <property type="entry name" value="Aquaporin_transptr"/>
</dbReference>
<evidence type="ECO:0000256" key="6">
    <source>
        <dbReference type="SAM" id="Phobius"/>
    </source>
</evidence>
<dbReference type="InterPro" id="IPR000425">
    <property type="entry name" value="MIP"/>
</dbReference>